<sequence>CNACRSRKIKCDRRRPSCTFCIKNAFRCEYIKRDRTPGLRAGYVSQLEQRI</sequence>
<dbReference type="GO" id="GO:0005634">
    <property type="term" value="C:nucleus"/>
    <property type="evidence" value="ECO:0007669"/>
    <property type="project" value="UniProtKB-SubCell"/>
</dbReference>
<evidence type="ECO:0000256" key="2">
    <source>
        <dbReference type="ARBA" id="ARBA00022723"/>
    </source>
</evidence>
<dbReference type="GO" id="GO:0003677">
    <property type="term" value="F:DNA binding"/>
    <property type="evidence" value="ECO:0007669"/>
    <property type="project" value="UniProtKB-KW"/>
</dbReference>
<feature type="non-terminal residue" evidence="9">
    <location>
        <position position="51"/>
    </location>
</feature>
<dbReference type="GO" id="GO:0008270">
    <property type="term" value="F:zinc ion binding"/>
    <property type="evidence" value="ECO:0007669"/>
    <property type="project" value="InterPro"/>
</dbReference>
<dbReference type="InterPro" id="IPR001138">
    <property type="entry name" value="Zn2Cys6_DnaBD"/>
</dbReference>
<keyword evidence="2" id="KW-0479">Metal-binding</keyword>
<feature type="domain" description="Zn(2)-C6 fungal-type" evidence="8">
    <location>
        <begin position="1"/>
        <end position="30"/>
    </location>
</feature>
<dbReference type="Proteomes" id="UP000005206">
    <property type="component" value="Chromosome 11"/>
</dbReference>
<dbReference type="EMBL" id="GG698929">
    <property type="protein sequence ID" value="EEU36283.1"/>
    <property type="molecule type" value="Genomic_DNA"/>
</dbReference>
<gene>
    <name evidence="9" type="ORF">NECHADRAFT_9978</name>
</gene>
<keyword evidence="4" id="KW-0805">Transcription regulation</keyword>
<dbReference type="VEuPathDB" id="FungiDB:NECHADRAFT_9978"/>
<evidence type="ECO:0000256" key="6">
    <source>
        <dbReference type="ARBA" id="ARBA00023163"/>
    </source>
</evidence>
<dbReference type="GO" id="GO:0000981">
    <property type="term" value="F:DNA-binding transcription factor activity, RNA polymerase II-specific"/>
    <property type="evidence" value="ECO:0007669"/>
    <property type="project" value="InterPro"/>
</dbReference>
<feature type="non-terminal residue" evidence="9">
    <location>
        <position position="1"/>
    </location>
</feature>
<dbReference type="PROSITE" id="PS50048">
    <property type="entry name" value="ZN2_CY6_FUNGAL_2"/>
    <property type="match status" value="1"/>
</dbReference>
<dbReference type="InParanoid" id="C7ZHV9"/>
<protein>
    <recommendedName>
        <fullName evidence="8">Zn(2)-C6 fungal-type domain-containing protein</fullName>
    </recommendedName>
</protein>
<dbReference type="Pfam" id="PF00172">
    <property type="entry name" value="Zn_clus"/>
    <property type="match status" value="1"/>
</dbReference>
<evidence type="ECO:0000313" key="10">
    <source>
        <dbReference type="Proteomes" id="UP000005206"/>
    </source>
</evidence>
<dbReference type="Gene3D" id="4.10.240.10">
    <property type="entry name" value="Zn(2)-C6 fungal-type DNA-binding domain"/>
    <property type="match status" value="1"/>
</dbReference>
<comment type="subcellular location">
    <subcellularLocation>
        <location evidence="1">Nucleus</location>
    </subcellularLocation>
</comment>
<name>C7ZHV9_FUSV7</name>
<evidence type="ECO:0000256" key="4">
    <source>
        <dbReference type="ARBA" id="ARBA00023015"/>
    </source>
</evidence>
<accession>C7ZHV9</accession>
<dbReference type="RefSeq" id="XP_003041996.1">
    <property type="nucleotide sequence ID" value="XM_003041950.1"/>
</dbReference>
<proteinExistence type="predicted"/>
<dbReference type="OMA" id="ACINCHH"/>
<keyword evidence="6" id="KW-0804">Transcription</keyword>
<organism evidence="9 10">
    <name type="scientific">Fusarium vanettenii (strain ATCC MYA-4622 / CBS 123669 / FGSC 9596 / NRRL 45880 / 77-13-4)</name>
    <name type="common">Fusarium solani subsp. pisi</name>
    <dbReference type="NCBI Taxonomy" id="660122"/>
    <lineage>
        <taxon>Eukaryota</taxon>
        <taxon>Fungi</taxon>
        <taxon>Dikarya</taxon>
        <taxon>Ascomycota</taxon>
        <taxon>Pezizomycotina</taxon>
        <taxon>Sordariomycetes</taxon>
        <taxon>Hypocreomycetidae</taxon>
        <taxon>Hypocreales</taxon>
        <taxon>Nectriaceae</taxon>
        <taxon>Fusarium</taxon>
        <taxon>Fusarium solani species complex</taxon>
        <taxon>Fusarium vanettenii</taxon>
    </lineage>
</organism>
<dbReference type="SUPFAM" id="SSF57701">
    <property type="entry name" value="Zn2/Cys6 DNA-binding domain"/>
    <property type="match status" value="1"/>
</dbReference>
<evidence type="ECO:0000259" key="8">
    <source>
        <dbReference type="PROSITE" id="PS50048"/>
    </source>
</evidence>
<keyword evidence="7" id="KW-0539">Nucleus</keyword>
<keyword evidence="10" id="KW-1185">Reference proteome</keyword>
<dbReference type="SMART" id="SM00066">
    <property type="entry name" value="GAL4"/>
    <property type="match status" value="1"/>
</dbReference>
<dbReference type="InterPro" id="IPR052202">
    <property type="entry name" value="Yeast_MetPath_Reg"/>
</dbReference>
<dbReference type="InterPro" id="IPR036864">
    <property type="entry name" value="Zn2-C6_fun-type_DNA-bd_sf"/>
</dbReference>
<dbReference type="HOGENOM" id="CLU_3111869_0_0_1"/>
<keyword evidence="3" id="KW-0862">Zinc</keyword>
<dbReference type="KEGG" id="nhe:NECHADRAFT_9978"/>
<evidence type="ECO:0000256" key="5">
    <source>
        <dbReference type="ARBA" id="ARBA00023125"/>
    </source>
</evidence>
<evidence type="ECO:0000313" key="9">
    <source>
        <dbReference type="EMBL" id="EEU36283.1"/>
    </source>
</evidence>
<dbReference type="AlphaFoldDB" id="C7ZHV9"/>
<dbReference type="PANTHER" id="PTHR47782">
    <property type="entry name" value="ZN(II)2CYS6 TRANSCRIPTION FACTOR (EUROFUNG)-RELATED"/>
    <property type="match status" value="1"/>
</dbReference>
<dbReference type="PANTHER" id="PTHR47782:SF12">
    <property type="entry name" value="ZN(II)2CYS6 TRANSCRIPTION FACTOR (EUROFUNG)"/>
    <property type="match status" value="1"/>
</dbReference>
<keyword evidence="5" id="KW-0238">DNA-binding</keyword>
<evidence type="ECO:0000256" key="1">
    <source>
        <dbReference type="ARBA" id="ARBA00004123"/>
    </source>
</evidence>
<evidence type="ECO:0000256" key="3">
    <source>
        <dbReference type="ARBA" id="ARBA00022833"/>
    </source>
</evidence>
<dbReference type="OrthoDB" id="416217at2759"/>
<evidence type="ECO:0000256" key="7">
    <source>
        <dbReference type="ARBA" id="ARBA00023242"/>
    </source>
</evidence>
<reference evidence="9 10" key="1">
    <citation type="journal article" date="2009" name="PLoS Genet.">
        <title>The genome of Nectria haematococca: contribution of supernumerary chromosomes to gene expansion.</title>
        <authorList>
            <person name="Coleman J.J."/>
            <person name="Rounsley S.D."/>
            <person name="Rodriguez-Carres M."/>
            <person name="Kuo A."/>
            <person name="Wasmann C.C."/>
            <person name="Grimwood J."/>
            <person name="Schmutz J."/>
            <person name="Taga M."/>
            <person name="White G.J."/>
            <person name="Zhou S."/>
            <person name="Schwartz D.C."/>
            <person name="Freitag M."/>
            <person name="Ma L.J."/>
            <person name="Danchin E.G."/>
            <person name="Henrissat B."/>
            <person name="Coutinho P.M."/>
            <person name="Nelson D.R."/>
            <person name="Straney D."/>
            <person name="Napoli C.A."/>
            <person name="Barker B.M."/>
            <person name="Gribskov M."/>
            <person name="Rep M."/>
            <person name="Kroken S."/>
            <person name="Molnar I."/>
            <person name="Rensing C."/>
            <person name="Kennell J.C."/>
            <person name="Zamora J."/>
            <person name="Farman M.L."/>
            <person name="Selker E.U."/>
            <person name="Salamov A."/>
            <person name="Shapiro H."/>
            <person name="Pangilinan J."/>
            <person name="Lindquist E."/>
            <person name="Lamers C."/>
            <person name="Grigoriev I.V."/>
            <person name="Geiser D.M."/>
            <person name="Covert S.F."/>
            <person name="Temporini E."/>
            <person name="Vanetten H.D."/>
        </authorList>
    </citation>
    <scope>NUCLEOTIDE SEQUENCE [LARGE SCALE GENOMIC DNA]</scope>
    <source>
        <strain evidence="10">ATCC MYA-4622 / CBS 123669 / FGSC 9596 / NRRL 45880 / 77-13-4</strain>
    </source>
</reference>
<dbReference type="GeneID" id="9669059"/>